<dbReference type="PROSITE" id="PS00107">
    <property type="entry name" value="PROTEIN_KINASE_ATP"/>
    <property type="match status" value="1"/>
</dbReference>
<gene>
    <name evidence="6" type="ORF">TRFO_33607</name>
</gene>
<dbReference type="Pfam" id="PF00069">
    <property type="entry name" value="Pkinase"/>
    <property type="match status" value="1"/>
</dbReference>
<keyword evidence="6" id="KW-0418">Kinase</keyword>
<keyword evidence="4" id="KW-0723">Serine/threonine-protein kinase</keyword>
<dbReference type="InterPro" id="IPR045269">
    <property type="entry name" value="Atg1-like"/>
</dbReference>
<dbReference type="FunFam" id="1.10.510.10:FF:000571">
    <property type="entry name" value="Maternal embryonic leucine zipper kinase"/>
    <property type="match status" value="1"/>
</dbReference>
<dbReference type="RefSeq" id="XP_068352964.1">
    <property type="nucleotide sequence ID" value="XM_068509177.1"/>
</dbReference>
<dbReference type="InterPro" id="IPR000719">
    <property type="entry name" value="Prot_kinase_dom"/>
</dbReference>
<comment type="similarity">
    <text evidence="4">Belongs to the protein kinase superfamily.</text>
</comment>
<dbReference type="InterPro" id="IPR008271">
    <property type="entry name" value="Ser/Thr_kinase_AS"/>
</dbReference>
<dbReference type="Proteomes" id="UP000179807">
    <property type="component" value="Unassembled WGS sequence"/>
</dbReference>
<keyword evidence="1 3" id="KW-0547">Nucleotide-binding</keyword>
<proteinExistence type="inferred from homology"/>
<comment type="caution">
    <text evidence="6">The sequence shown here is derived from an EMBL/GenBank/DDBJ whole genome shotgun (WGS) entry which is preliminary data.</text>
</comment>
<evidence type="ECO:0000256" key="4">
    <source>
        <dbReference type="RuleBase" id="RU000304"/>
    </source>
</evidence>
<dbReference type="AlphaFoldDB" id="A0A1J4JQN5"/>
<dbReference type="GeneID" id="94843881"/>
<evidence type="ECO:0000256" key="1">
    <source>
        <dbReference type="ARBA" id="ARBA00022741"/>
    </source>
</evidence>
<dbReference type="Gene3D" id="1.10.510.10">
    <property type="entry name" value="Transferase(Phosphotransferase) domain 1"/>
    <property type="match status" value="1"/>
</dbReference>
<reference evidence="6" key="1">
    <citation type="submission" date="2016-10" db="EMBL/GenBank/DDBJ databases">
        <authorList>
            <person name="Benchimol M."/>
            <person name="Almeida L.G."/>
            <person name="Vasconcelos A.T."/>
            <person name="Perreira-Neves A."/>
            <person name="Rosa I.A."/>
            <person name="Tasca T."/>
            <person name="Bogo M.R."/>
            <person name="de Souza W."/>
        </authorList>
    </citation>
    <scope>NUCLEOTIDE SEQUENCE [LARGE SCALE GENOMIC DNA]</scope>
    <source>
        <strain evidence="6">K</strain>
    </source>
</reference>
<dbReference type="GO" id="GO:0005524">
    <property type="term" value="F:ATP binding"/>
    <property type="evidence" value="ECO:0007669"/>
    <property type="project" value="UniProtKB-UniRule"/>
</dbReference>
<dbReference type="GO" id="GO:0005737">
    <property type="term" value="C:cytoplasm"/>
    <property type="evidence" value="ECO:0007669"/>
    <property type="project" value="TreeGrafter"/>
</dbReference>
<evidence type="ECO:0000313" key="6">
    <source>
        <dbReference type="EMBL" id="OHS99827.1"/>
    </source>
</evidence>
<dbReference type="GO" id="GO:0010506">
    <property type="term" value="P:regulation of autophagy"/>
    <property type="evidence" value="ECO:0007669"/>
    <property type="project" value="InterPro"/>
</dbReference>
<accession>A0A1J4JQN5</accession>
<dbReference type="PROSITE" id="PS00108">
    <property type="entry name" value="PROTEIN_KINASE_ST"/>
    <property type="match status" value="1"/>
</dbReference>
<evidence type="ECO:0000256" key="3">
    <source>
        <dbReference type="PROSITE-ProRule" id="PRU10141"/>
    </source>
</evidence>
<dbReference type="EMBL" id="MLAK01000984">
    <property type="protein sequence ID" value="OHS99827.1"/>
    <property type="molecule type" value="Genomic_DNA"/>
</dbReference>
<dbReference type="GO" id="GO:0004674">
    <property type="term" value="F:protein serine/threonine kinase activity"/>
    <property type="evidence" value="ECO:0007669"/>
    <property type="project" value="UniProtKB-KW"/>
</dbReference>
<dbReference type="InterPro" id="IPR017441">
    <property type="entry name" value="Protein_kinase_ATP_BS"/>
</dbReference>
<dbReference type="VEuPathDB" id="TrichDB:TRFO_33607"/>
<keyword evidence="2 3" id="KW-0067">ATP-binding</keyword>
<dbReference type="PANTHER" id="PTHR24348">
    <property type="entry name" value="SERINE/THREONINE-PROTEIN KINASE UNC-51-RELATED"/>
    <property type="match status" value="1"/>
</dbReference>
<name>A0A1J4JQN5_9EUKA</name>
<dbReference type="SUPFAM" id="SSF56112">
    <property type="entry name" value="Protein kinase-like (PK-like)"/>
    <property type="match status" value="1"/>
</dbReference>
<protein>
    <submittedName>
        <fullName evidence="6">CAMK family protein kinase</fullName>
    </submittedName>
</protein>
<feature type="domain" description="Protein kinase" evidence="5">
    <location>
        <begin position="5"/>
        <end position="245"/>
    </location>
</feature>
<dbReference type="OrthoDB" id="10252171at2759"/>
<dbReference type="SMART" id="SM00220">
    <property type="entry name" value="S_TKc"/>
    <property type="match status" value="1"/>
</dbReference>
<dbReference type="InterPro" id="IPR011009">
    <property type="entry name" value="Kinase-like_dom_sf"/>
</dbReference>
<dbReference type="PROSITE" id="PS50011">
    <property type="entry name" value="PROTEIN_KINASE_DOM"/>
    <property type="match status" value="1"/>
</dbReference>
<keyword evidence="7" id="KW-1185">Reference proteome</keyword>
<evidence type="ECO:0000259" key="5">
    <source>
        <dbReference type="PROSITE" id="PS50011"/>
    </source>
</evidence>
<evidence type="ECO:0000313" key="7">
    <source>
        <dbReference type="Proteomes" id="UP000179807"/>
    </source>
</evidence>
<feature type="binding site" evidence="3">
    <location>
        <position position="34"/>
    </location>
    <ligand>
        <name>ATP</name>
        <dbReference type="ChEBI" id="CHEBI:30616"/>
    </ligand>
</feature>
<evidence type="ECO:0000256" key="2">
    <source>
        <dbReference type="ARBA" id="ARBA00022840"/>
    </source>
</evidence>
<organism evidence="6 7">
    <name type="scientific">Tritrichomonas foetus</name>
    <dbReference type="NCBI Taxonomy" id="1144522"/>
    <lineage>
        <taxon>Eukaryota</taxon>
        <taxon>Metamonada</taxon>
        <taxon>Parabasalia</taxon>
        <taxon>Tritrichomonadida</taxon>
        <taxon>Tritrichomonadidae</taxon>
        <taxon>Tritrichomonas</taxon>
    </lineage>
</organism>
<keyword evidence="6" id="KW-0808">Transferase</keyword>
<sequence length="382" mass="43938">MFGNYHLFHNIGSGNYATVYKGYHKDVDFPVAVKIMNEDKIIMTEMEILLHLHHKNIVQLYDVVKYDDKVALILEYCSNGSLMQNLPSSTEVLHKYIYQICRAIEYLHVNANIVHRDLKAENILLDDEDNIKLADFGLSKKCDTVLQTRCGSPLHVSPEVVLGKVYDAKTDIWSLGIVIYYMYTKQFPFLSDNIQVLYDKILKDDIVFPDYSSTDHALEDLIRSMLIKDPAKRITIQEVMEHPWMMKIKPEYRENTSPINIYISRSIPMIRREPSFISGKNSGQIVLSPAEILAKAKEEKESSLLLNKNNKQRHVKINCPRKANTVLKTLGNEPTLTTPVIQKNFKITIRPVCSTPNAFFIKHSSGFPRAKNCFSVKRMLNQ</sequence>